<name>A0A8J4TJW4_CLAMG</name>
<keyword evidence="2" id="KW-1185">Reference proteome</keyword>
<protein>
    <submittedName>
        <fullName evidence="1">Uncharacterized protein</fullName>
    </submittedName>
</protein>
<dbReference type="AlphaFoldDB" id="A0A8J4TJW4"/>
<dbReference type="Proteomes" id="UP000727407">
    <property type="component" value="Unassembled WGS sequence"/>
</dbReference>
<gene>
    <name evidence="1" type="ORF">DAT39_018351</name>
</gene>
<sequence length="110" mass="12419">MAGDLKVKNGPDKSGAVFVWVLIGEAQRATISLTVEDVEDYDQLEEEILVHCCGWIINSDTTDRMVCNLRNPHSNSQSQLISRSTGLRQTILDHTYKMRCGPMREELILL</sequence>
<reference evidence="1" key="1">
    <citation type="submission" date="2020-07" db="EMBL/GenBank/DDBJ databases">
        <title>Clarias magur genome sequencing, assembly and annotation.</title>
        <authorList>
            <person name="Kushwaha B."/>
            <person name="Kumar R."/>
            <person name="Das P."/>
            <person name="Joshi C.G."/>
            <person name="Kumar D."/>
            <person name="Nagpure N.S."/>
            <person name="Pandey M."/>
            <person name="Agarwal S."/>
            <person name="Srivastava S."/>
            <person name="Singh M."/>
            <person name="Sahoo L."/>
            <person name="Jayasankar P."/>
            <person name="Meher P.K."/>
            <person name="Koringa P.G."/>
            <person name="Iquebal M.A."/>
            <person name="Das S.P."/>
            <person name="Bit A."/>
            <person name="Patnaik S."/>
            <person name="Patel N."/>
            <person name="Shah T.M."/>
            <person name="Hinsu A."/>
            <person name="Jena J.K."/>
        </authorList>
    </citation>
    <scope>NUCLEOTIDE SEQUENCE</scope>
    <source>
        <strain evidence="1">CIFAMagur01</strain>
        <tissue evidence="1">Testis</tissue>
    </source>
</reference>
<proteinExistence type="predicted"/>
<evidence type="ECO:0000313" key="1">
    <source>
        <dbReference type="EMBL" id="KAF5891943.1"/>
    </source>
</evidence>
<comment type="caution">
    <text evidence="1">The sequence shown here is derived from an EMBL/GenBank/DDBJ whole genome shotgun (WGS) entry which is preliminary data.</text>
</comment>
<organism evidence="1 2">
    <name type="scientific">Clarias magur</name>
    <name type="common">Asian catfish</name>
    <name type="synonym">Macropteronotus magur</name>
    <dbReference type="NCBI Taxonomy" id="1594786"/>
    <lineage>
        <taxon>Eukaryota</taxon>
        <taxon>Metazoa</taxon>
        <taxon>Chordata</taxon>
        <taxon>Craniata</taxon>
        <taxon>Vertebrata</taxon>
        <taxon>Euteleostomi</taxon>
        <taxon>Actinopterygii</taxon>
        <taxon>Neopterygii</taxon>
        <taxon>Teleostei</taxon>
        <taxon>Ostariophysi</taxon>
        <taxon>Siluriformes</taxon>
        <taxon>Clariidae</taxon>
        <taxon>Clarias</taxon>
    </lineage>
</organism>
<accession>A0A8J4TJW4</accession>
<evidence type="ECO:0000313" key="2">
    <source>
        <dbReference type="Proteomes" id="UP000727407"/>
    </source>
</evidence>
<dbReference type="EMBL" id="QNUK01000540">
    <property type="protein sequence ID" value="KAF5891943.1"/>
    <property type="molecule type" value="Genomic_DNA"/>
</dbReference>